<protein>
    <recommendedName>
        <fullName evidence="4">glutathione transferase</fullName>
        <ecNumber evidence="4">2.5.1.18</ecNumber>
    </recommendedName>
</protein>
<evidence type="ECO:0000256" key="5">
    <source>
        <dbReference type="ARBA" id="ARBA00022679"/>
    </source>
</evidence>
<comment type="subunit">
    <text evidence="3">Homodimer.</text>
</comment>
<dbReference type="PANTHER" id="PTHR11571">
    <property type="entry name" value="GLUTATHIONE S-TRANSFERASE"/>
    <property type="match status" value="1"/>
</dbReference>
<dbReference type="FunFam" id="1.20.1050.10:FF:000101">
    <property type="entry name" value="Glutathione S-transferase Mu 4"/>
    <property type="match status" value="1"/>
</dbReference>
<dbReference type="PROSITE" id="PS50404">
    <property type="entry name" value="GST_NTER"/>
    <property type="match status" value="1"/>
</dbReference>
<keyword evidence="9" id="KW-1185">Reference proteome</keyword>
<dbReference type="GO" id="GO:0006749">
    <property type="term" value="P:glutathione metabolic process"/>
    <property type="evidence" value="ECO:0007669"/>
    <property type="project" value="TreeGrafter"/>
</dbReference>
<dbReference type="PANTHER" id="PTHR11571:SF222">
    <property type="entry name" value="GLUTATHIONE TRANSFERASE"/>
    <property type="match status" value="1"/>
</dbReference>
<dbReference type="KEGG" id="hazt:108676504"/>
<sequence length="199" mass="22706">MAPILGYWDVRGIVQPIRMLLEYTGTRYEEKLYVCGPAPSYDKSCWLNEKDSLGLDFPNLPCRTFLRVAVFTSQLPHLPQSLVWFIPYIVICYMSTDFESDKAAYLAGLPAKWKSLSDFLGSRKWLAGDNLTYPDLIAYELLYQHQALAPGCLQDFPLLQDLMRRVEGLKGIKEFLQTPKCKDMPFNNPVAHFGGRASK</sequence>
<reference evidence="10" key="1">
    <citation type="submission" date="2025-08" db="UniProtKB">
        <authorList>
            <consortium name="RefSeq"/>
        </authorList>
    </citation>
    <scope>IDENTIFICATION</scope>
    <source>
        <tissue evidence="10">Whole organism</tissue>
    </source>
</reference>
<evidence type="ECO:0000256" key="4">
    <source>
        <dbReference type="ARBA" id="ARBA00012452"/>
    </source>
</evidence>
<dbReference type="InterPro" id="IPR036282">
    <property type="entry name" value="Glutathione-S-Trfase_C_sf"/>
</dbReference>
<dbReference type="SUPFAM" id="SSF47616">
    <property type="entry name" value="GST C-terminal domain-like"/>
    <property type="match status" value="1"/>
</dbReference>
<dbReference type="InterPro" id="IPR036249">
    <property type="entry name" value="Thioredoxin-like_sf"/>
</dbReference>
<evidence type="ECO:0000259" key="8">
    <source>
        <dbReference type="PROSITE" id="PS50405"/>
    </source>
</evidence>
<dbReference type="GO" id="GO:0004364">
    <property type="term" value="F:glutathione transferase activity"/>
    <property type="evidence" value="ECO:0007669"/>
    <property type="project" value="UniProtKB-EC"/>
</dbReference>
<dbReference type="Pfam" id="PF00043">
    <property type="entry name" value="GST_C"/>
    <property type="match status" value="1"/>
</dbReference>
<dbReference type="OMA" id="PYIVICY"/>
<comment type="catalytic activity">
    <reaction evidence="6">
        <text>RX + glutathione = an S-substituted glutathione + a halide anion + H(+)</text>
        <dbReference type="Rhea" id="RHEA:16437"/>
        <dbReference type="ChEBI" id="CHEBI:15378"/>
        <dbReference type="ChEBI" id="CHEBI:16042"/>
        <dbReference type="ChEBI" id="CHEBI:17792"/>
        <dbReference type="ChEBI" id="CHEBI:57925"/>
        <dbReference type="ChEBI" id="CHEBI:90779"/>
        <dbReference type="EC" id="2.5.1.18"/>
    </reaction>
</comment>
<comment type="similarity">
    <text evidence="2">Belongs to the GST superfamily. Mu family.</text>
</comment>
<organism evidence="9 10">
    <name type="scientific">Hyalella azteca</name>
    <name type="common">Amphipod</name>
    <dbReference type="NCBI Taxonomy" id="294128"/>
    <lineage>
        <taxon>Eukaryota</taxon>
        <taxon>Metazoa</taxon>
        <taxon>Ecdysozoa</taxon>
        <taxon>Arthropoda</taxon>
        <taxon>Crustacea</taxon>
        <taxon>Multicrustacea</taxon>
        <taxon>Malacostraca</taxon>
        <taxon>Eumalacostraca</taxon>
        <taxon>Peracarida</taxon>
        <taxon>Amphipoda</taxon>
        <taxon>Senticaudata</taxon>
        <taxon>Talitrida</taxon>
        <taxon>Talitroidea</taxon>
        <taxon>Hyalellidae</taxon>
        <taxon>Hyalella</taxon>
    </lineage>
</organism>
<evidence type="ECO:0000256" key="1">
    <source>
        <dbReference type="ARBA" id="ARBA00003701"/>
    </source>
</evidence>
<feature type="domain" description="GST N-terminal" evidence="7">
    <location>
        <begin position="1"/>
        <end position="62"/>
    </location>
</feature>
<dbReference type="InterPro" id="IPR050213">
    <property type="entry name" value="GST_superfamily"/>
</dbReference>
<dbReference type="InterPro" id="IPR004045">
    <property type="entry name" value="Glutathione_S-Trfase_N"/>
</dbReference>
<dbReference type="SUPFAM" id="SSF52833">
    <property type="entry name" value="Thioredoxin-like"/>
    <property type="match status" value="1"/>
</dbReference>
<proteinExistence type="inferred from homology"/>
<name>A0A8B7P221_HYAAZ</name>
<dbReference type="InterPro" id="IPR010987">
    <property type="entry name" value="Glutathione-S-Trfase_C-like"/>
</dbReference>
<dbReference type="OrthoDB" id="4951845at2759"/>
<evidence type="ECO:0000313" key="9">
    <source>
        <dbReference type="Proteomes" id="UP000694843"/>
    </source>
</evidence>
<gene>
    <name evidence="10" type="primary">LOC108676504</name>
</gene>
<evidence type="ECO:0000259" key="7">
    <source>
        <dbReference type="PROSITE" id="PS50404"/>
    </source>
</evidence>
<dbReference type="GO" id="GO:0042178">
    <property type="term" value="P:xenobiotic catabolic process"/>
    <property type="evidence" value="ECO:0007669"/>
    <property type="project" value="UniProtKB-ARBA"/>
</dbReference>
<evidence type="ECO:0000256" key="6">
    <source>
        <dbReference type="ARBA" id="ARBA00047960"/>
    </source>
</evidence>
<dbReference type="Gene3D" id="1.20.1050.130">
    <property type="match status" value="1"/>
</dbReference>
<dbReference type="Proteomes" id="UP000694843">
    <property type="component" value="Unplaced"/>
</dbReference>
<dbReference type="Gene3D" id="3.40.30.10">
    <property type="entry name" value="Glutaredoxin"/>
    <property type="match status" value="1"/>
</dbReference>
<comment type="function">
    <text evidence="1">Conjugation of reduced glutathione to a wide number of exogenous and endogenous hydrophobic electrophiles.</text>
</comment>
<accession>A0A8B7P221</accession>
<evidence type="ECO:0000313" key="10">
    <source>
        <dbReference type="RefSeq" id="XP_018020073.1"/>
    </source>
</evidence>
<keyword evidence="5" id="KW-0808">Transferase</keyword>
<dbReference type="RefSeq" id="XP_018020073.1">
    <property type="nucleotide sequence ID" value="XM_018164584.2"/>
</dbReference>
<dbReference type="EC" id="2.5.1.18" evidence="4"/>
<evidence type="ECO:0000256" key="3">
    <source>
        <dbReference type="ARBA" id="ARBA00011738"/>
    </source>
</evidence>
<dbReference type="GeneID" id="108676504"/>
<dbReference type="PROSITE" id="PS50405">
    <property type="entry name" value="GST_CTER"/>
    <property type="match status" value="1"/>
</dbReference>
<dbReference type="InterPro" id="IPR004046">
    <property type="entry name" value="GST_C"/>
</dbReference>
<evidence type="ECO:0000256" key="2">
    <source>
        <dbReference type="ARBA" id="ARBA00005861"/>
    </source>
</evidence>
<feature type="domain" description="GST C-terminal" evidence="8">
    <location>
        <begin position="59"/>
        <end position="186"/>
    </location>
</feature>
<dbReference type="AlphaFoldDB" id="A0A8B7P221"/>